<sequence>MAETEPWPCFQGESRVAALKDDRTISKLATQFDLHSNHL</sequence>
<keyword evidence="2" id="KW-1185">Reference proteome</keyword>
<evidence type="ECO:0000313" key="1">
    <source>
        <dbReference type="EMBL" id="CUH63459.1"/>
    </source>
</evidence>
<dbReference type="STRING" id="53501.SAMN04488043_107188"/>
<organism evidence="1 2">
    <name type="scientific">Thalassovita gelatinovora</name>
    <name type="common">Thalassobius gelatinovorus</name>
    <dbReference type="NCBI Taxonomy" id="53501"/>
    <lineage>
        <taxon>Bacteria</taxon>
        <taxon>Pseudomonadati</taxon>
        <taxon>Pseudomonadota</taxon>
        <taxon>Alphaproteobacteria</taxon>
        <taxon>Rhodobacterales</taxon>
        <taxon>Roseobacteraceae</taxon>
        <taxon>Thalassovita</taxon>
    </lineage>
</organism>
<dbReference type="AlphaFoldDB" id="A0A0P1F681"/>
<accession>A0A0P1F681</accession>
<reference evidence="1 2" key="1">
    <citation type="submission" date="2015-09" db="EMBL/GenBank/DDBJ databases">
        <authorList>
            <consortium name="Swine Surveillance"/>
        </authorList>
    </citation>
    <scope>NUCLEOTIDE SEQUENCE [LARGE SCALE GENOMIC DNA]</scope>
    <source>
        <strain evidence="1 2">CECT 4357</strain>
    </source>
</reference>
<gene>
    <name evidence="1" type="ORF">TG4357_00685</name>
</gene>
<name>A0A0P1F681_THAGE</name>
<dbReference type="EMBL" id="CYSA01000007">
    <property type="protein sequence ID" value="CUH63459.1"/>
    <property type="molecule type" value="Genomic_DNA"/>
</dbReference>
<evidence type="ECO:0000313" key="2">
    <source>
        <dbReference type="Proteomes" id="UP000051587"/>
    </source>
</evidence>
<proteinExistence type="predicted"/>
<protein>
    <submittedName>
        <fullName evidence="1">Uncharacterized protein</fullName>
    </submittedName>
</protein>
<dbReference type="Proteomes" id="UP000051587">
    <property type="component" value="Unassembled WGS sequence"/>
</dbReference>